<protein>
    <submittedName>
        <fullName evidence="2">Glucose-1-phosphate cytidylyltransferase</fullName>
        <ecNumber evidence="2">2.7.7.33</ecNumber>
    </submittedName>
</protein>
<keyword evidence="2" id="KW-0548">Nucleotidyltransferase</keyword>
<dbReference type="PANTHER" id="PTHR47183:SF1">
    <property type="entry name" value="GLUCOSE-1-PHOSPHATE CYTIDYLYLTRANSFERASE"/>
    <property type="match status" value="1"/>
</dbReference>
<dbReference type="InterPro" id="IPR046981">
    <property type="entry name" value="G1P_cyt_trans"/>
</dbReference>
<dbReference type="Proteomes" id="UP000571554">
    <property type="component" value="Unassembled WGS sequence"/>
</dbReference>
<dbReference type="RefSeq" id="WP_183721602.1">
    <property type="nucleotide sequence ID" value="NZ_JACHBW010000002.1"/>
</dbReference>
<comment type="caution">
    <text evidence="2">The sequence shown here is derived from an EMBL/GenBank/DDBJ whole genome shotgun (WGS) entry which is preliminary data.</text>
</comment>
<dbReference type="Pfam" id="PF00483">
    <property type="entry name" value="NTP_transferase"/>
    <property type="match status" value="1"/>
</dbReference>
<dbReference type="GO" id="GO:0047343">
    <property type="term" value="F:glucose-1-phosphate cytidylyltransferase activity"/>
    <property type="evidence" value="ECO:0007669"/>
    <property type="project" value="UniProtKB-EC"/>
</dbReference>
<keyword evidence="2" id="KW-0808">Transferase</keyword>
<dbReference type="AlphaFoldDB" id="A0A7W9TSV5"/>
<dbReference type="InterPro" id="IPR005835">
    <property type="entry name" value="NTP_transferase_dom"/>
</dbReference>
<evidence type="ECO:0000313" key="2">
    <source>
        <dbReference type="EMBL" id="MBB6100878.1"/>
    </source>
</evidence>
<gene>
    <name evidence="2" type="ORF">F4827_000704</name>
</gene>
<dbReference type="CDD" id="cd02524">
    <property type="entry name" value="G1P_cytidylyltransferase"/>
    <property type="match status" value="1"/>
</dbReference>
<feature type="domain" description="Nucleotidyl transferase" evidence="1">
    <location>
        <begin position="2"/>
        <end position="200"/>
    </location>
</feature>
<evidence type="ECO:0000313" key="3">
    <source>
        <dbReference type="Proteomes" id="UP000571554"/>
    </source>
</evidence>
<evidence type="ECO:0000259" key="1">
    <source>
        <dbReference type="Pfam" id="PF00483"/>
    </source>
</evidence>
<dbReference type="EC" id="2.7.7.33" evidence="2"/>
<dbReference type="EMBL" id="JACHBW010000002">
    <property type="protein sequence ID" value="MBB6100878.1"/>
    <property type="molecule type" value="Genomic_DNA"/>
</dbReference>
<dbReference type="Gene3D" id="3.90.550.10">
    <property type="entry name" value="Spore Coat Polysaccharide Biosynthesis Protein SpsA, Chain A"/>
    <property type="match status" value="1"/>
</dbReference>
<dbReference type="NCBIfam" id="TIGR02623">
    <property type="entry name" value="G1P_cyt_trans"/>
    <property type="match status" value="1"/>
</dbReference>
<name>A0A7W9TSV5_9BURK</name>
<dbReference type="SUPFAM" id="SSF53448">
    <property type="entry name" value="Nucleotide-diphospho-sugar transferases"/>
    <property type="match status" value="1"/>
</dbReference>
<keyword evidence="3" id="KW-1185">Reference proteome</keyword>
<reference evidence="2 3" key="1">
    <citation type="submission" date="2020-08" db="EMBL/GenBank/DDBJ databases">
        <title>Above-ground endophytic microbial communities from plants in different locations in the United States.</title>
        <authorList>
            <person name="Frank C."/>
        </authorList>
    </citation>
    <scope>NUCLEOTIDE SEQUENCE [LARGE SCALE GENOMIC DNA]</scope>
    <source>
        <strain evidence="2 3">WP4_2_2</strain>
    </source>
</reference>
<sequence>MKAVILAGGLGTRLMEETVLKPKPLVEVGGKPVLWHIMKMYATHGINEFIICAGYKGYLIKEYFANYMLHNANVTFDIAQGSMEVHRHTAEPWRVTVVDTGDTTMTGGRLKQIRPYLGDEDFCMTYGDGVSDVDITTLIRYHRKHGCLATLTAVQPPGRFGTLELERDVVLSFKEKPKGDGSWINSGFFVLNPSVLDYIEGDHIPWEHEPIERIANDGQLRAHFHDGFWHPMDTLRDRNYLNELWDTGAAPWKTWEK</sequence>
<dbReference type="InterPro" id="IPR013446">
    <property type="entry name" value="G1P_cyt_trans-like"/>
</dbReference>
<dbReference type="GO" id="GO:0009243">
    <property type="term" value="P:O antigen biosynthetic process"/>
    <property type="evidence" value="ECO:0007669"/>
    <property type="project" value="InterPro"/>
</dbReference>
<dbReference type="PANTHER" id="PTHR47183">
    <property type="entry name" value="GLUCOSE-1-PHOSPHATE CYTIDYLYLTRANSFERASE-RELATED"/>
    <property type="match status" value="1"/>
</dbReference>
<proteinExistence type="predicted"/>
<accession>A0A7W9TSV5</accession>
<organism evidence="2 3">
    <name type="scientific">Paraburkholderia bannensis</name>
    <dbReference type="NCBI Taxonomy" id="765414"/>
    <lineage>
        <taxon>Bacteria</taxon>
        <taxon>Pseudomonadati</taxon>
        <taxon>Pseudomonadota</taxon>
        <taxon>Betaproteobacteria</taxon>
        <taxon>Burkholderiales</taxon>
        <taxon>Burkholderiaceae</taxon>
        <taxon>Paraburkholderia</taxon>
    </lineage>
</organism>
<dbReference type="InterPro" id="IPR029044">
    <property type="entry name" value="Nucleotide-diphossugar_trans"/>
</dbReference>